<evidence type="ECO:0000313" key="1">
    <source>
        <dbReference type="EMBL" id="KAJ8443093.1"/>
    </source>
</evidence>
<gene>
    <name evidence="1" type="ORF">Cgig2_030861</name>
</gene>
<evidence type="ECO:0000313" key="2">
    <source>
        <dbReference type="Proteomes" id="UP001153076"/>
    </source>
</evidence>
<proteinExistence type="predicted"/>
<dbReference type="Proteomes" id="UP001153076">
    <property type="component" value="Unassembled WGS sequence"/>
</dbReference>
<keyword evidence="2" id="KW-1185">Reference proteome</keyword>
<name>A0A9Q1KGT5_9CARY</name>
<comment type="caution">
    <text evidence="1">The sequence shown here is derived from an EMBL/GenBank/DDBJ whole genome shotgun (WGS) entry which is preliminary data.</text>
</comment>
<reference evidence="1" key="1">
    <citation type="submission" date="2022-04" db="EMBL/GenBank/DDBJ databases">
        <title>Carnegiea gigantea Genome sequencing and assembly v2.</title>
        <authorList>
            <person name="Copetti D."/>
            <person name="Sanderson M.J."/>
            <person name="Burquez A."/>
            <person name="Wojciechowski M.F."/>
        </authorList>
    </citation>
    <scope>NUCLEOTIDE SEQUENCE</scope>
    <source>
        <strain evidence="1">SGP5-SGP5p</strain>
        <tissue evidence="1">Aerial part</tissue>
    </source>
</reference>
<dbReference type="EMBL" id="JAKOGI010000126">
    <property type="protein sequence ID" value="KAJ8443093.1"/>
    <property type="molecule type" value="Genomic_DNA"/>
</dbReference>
<protein>
    <submittedName>
        <fullName evidence="1">Uncharacterized protein</fullName>
    </submittedName>
</protein>
<accession>A0A9Q1KGT5</accession>
<dbReference type="AlphaFoldDB" id="A0A9Q1KGT5"/>
<sequence>MGNQHNTTTECQNERIMACNGPKFRPKLHESVVKTEAKIGDGRTRNAQLFLLLNGLYRATARSYFVNCFEAAKAMDSVWSDRYQFCDPKYFRLDTVGYDSRTRHFALRYPCRTRHSADRIWDPCQTLIQTLKQKRGWGRGNIPQQGSGDGDGVNFRPVPVLISAQGFIFVPIPIPIGDGNFPQCRARFRRGQGFPGPLPFLLLASQWNRQRREVQNEVDLLRFDRLMGAWDGLTLERELKMQGSSFSWSSQNKHEFMTCLRCTVQGTRRVLQLINNPERVYMKCLQCDEFLSWADAMGQNLNAKILSEIQAMRQEFRELKMISLPMA</sequence>
<organism evidence="1 2">
    <name type="scientific">Carnegiea gigantea</name>
    <dbReference type="NCBI Taxonomy" id="171969"/>
    <lineage>
        <taxon>Eukaryota</taxon>
        <taxon>Viridiplantae</taxon>
        <taxon>Streptophyta</taxon>
        <taxon>Embryophyta</taxon>
        <taxon>Tracheophyta</taxon>
        <taxon>Spermatophyta</taxon>
        <taxon>Magnoliopsida</taxon>
        <taxon>eudicotyledons</taxon>
        <taxon>Gunneridae</taxon>
        <taxon>Pentapetalae</taxon>
        <taxon>Caryophyllales</taxon>
        <taxon>Cactineae</taxon>
        <taxon>Cactaceae</taxon>
        <taxon>Cactoideae</taxon>
        <taxon>Echinocereeae</taxon>
        <taxon>Carnegiea</taxon>
    </lineage>
</organism>